<dbReference type="EMBL" id="CP002624">
    <property type="protein sequence ID" value="AEI96376.1"/>
    <property type="molecule type" value="Genomic_DNA"/>
</dbReference>
<protein>
    <recommendedName>
        <fullName evidence="3">Outer membrane protein</fullName>
    </recommendedName>
</protein>
<organism evidence="1 2">
    <name type="scientific">Roseobacter litoralis (strain ATCC 49566 / DSM 6996 / JCM 21268 / NBRC 15278 / OCh 149)</name>
    <dbReference type="NCBI Taxonomy" id="391595"/>
    <lineage>
        <taxon>Bacteria</taxon>
        <taxon>Pseudomonadati</taxon>
        <taxon>Pseudomonadota</taxon>
        <taxon>Alphaproteobacteria</taxon>
        <taxon>Rhodobacterales</taxon>
        <taxon>Roseobacteraceae</taxon>
        <taxon>Roseobacter</taxon>
    </lineage>
</organism>
<reference evidence="1 2" key="1">
    <citation type="journal article" date="2011" name="BMC Genomics">
        <title>Comparative genome analysis and genome-guided physiological analysis of Roseobacter litoralis.</title>
        <authorList>
            <person name="Kalhoefer D."/>
            <person name="Thole S."/>
            <person name="Voget S."/>
            <person name="Lehmann R."/>
            <person name="Liesegang H."/>
            <person name="Wollher A."/>
            <person name="Daniel R."/>
            <person name="Simon M."/>
            <person name="Brinkhoff T."/>
        </authorList>
    </citation>
    <scope>NUCLEOTIDE SEQUENCE [LARGE SCALE GENOMIC DNA]</scope>
    <source>
        <strain evidence="2">ATCC 49566 / DSM 6996 / JCM 21268 / NBRC 15278 / OCh 149</strain>
    </source>
</reference>
<evidence type="ECO:0000313" key="2">
    <source>
        <dbReference type="Proteomes" id="UP000001353"/>
    </source>
</evidence>
<dbReference type="Proteomes" id="UP000001353">
    <property type="component" value="Plasmid pRLO149_94"/>
</dbReference>
<name>F7ZM39_ROSLO</name>
<accession>F7ZM39</accession>
<dbReference type="SUPFAM" id="SSF56925">
    <property type="entry name" value="OMPA-like"/>
    <property type="match status" value="1"/>
</dbReference>
<geneLocation type="plasmid" evidence="1 2">
    <name>pRLO149_94</name>
</geneLocation>
<dbReference type="AlphaFoldDB" id="F7ZM39"/>
<dbReference type="HOGENOM" id="CLU_077404_1_0_5"/>
<evidence type="ECO:0000313" key="1">
    <source>
        <dbReference type="EMBL" id="AEI96376.1"/>
    </source>
</evidence>
<keyword evidence="2" id="KW-1185">Reference proteome</keyword>
<dbReference type="RefSeq" id="WP_013984585.1">
    <property type="nucleotide sequence ID" value="NC_015741.1"/>
</dbReference>
<dbReference type="InterPro" id="IPR011250">
    <property type="entry name" value="OMP/PagP_B-barrel"/>
</dbReference>
<dbReference type="Pfam" id="PF07437">
    <property type="entry name" value="YfaZ"/>
    <property type="match status" value="1"/>
</dbReference>
<evidence type="ECO:0008006" key="3">
    <source>
        <dbReference type="Google" id="ProtNLM"/>
    </source>
</evidence>
<sequence length="253" mass="28134">MMEWPNSFKNKRRRTKDLFRATILGIPFAIVLATPGLSDDWDYTITPYIWAPALDLNLDVGPNPPVSGDVSMLDVLDGALLLQGQARRGRWSFLGEFNYLNLSDDFGIAPTDPRAEWRMKGTMVSLAAGYAFYDESDTRIEAIGGIRAWDLETSTEVSNLKASKTSTFVDPMIGVRVETPLGQSFSFHGLANIGGSNFGSDRQVEAIAQVNWPWTERTSFSAGYRYLSLDFDDDQVLIDATMEGPFIAVSFDF</sequence>
<gene>
    <name evidence="1" type="ordered locus">RLO149_p940310</name>
</gene>
<dbReference type="KEGG" id="rli:RLO149_p940310"/>
<keyword evidence="1" id="KW-0614">Plasmid</keyword>
<dbReference type="OrthoDB" id="6555107at2"/>
<dbReference type="InterPro" id="IPR009998">
    <property type="entry name" value="YfaZ"/>
</dbReference>
<proteinExistence type="predicted"/>